<dbReference type="InParanoid" id="H2ZFG1"/>
<keyword evidence="13 15" id="KW-0143">Chaperone</keyword>
<evidence type="ECO:0000256" key="9">
    <source>
        <dbReference type="ARBA" id="ARBA00022989"/>
    </source>
</evidence>
<evidence type="ECO:0000256" key="14">
    <source>
        <dbReference type="PIRSR" id="PIRSR601580-3"/>
    </source>
</evidence>
<comment type="subcellular location">
    <subcellularLocation>
        <location evidence="1">Endoplasmic reticulum membrane</location>
        <topology evidence="1">Single-pass type I membrane protein</topology>
    </subcellularLocation>
</comment>
<dbReference type="PANTHER" id="PTHR11073:SF1">
    <property type="entry name" value="CALNEXIN 14D-RELATED"/>
    <property type="match status" value="1"/>
</dbReference>
<name>H2ZFG1_CIOSA</name>
<keyword evidence="5" id="KW-0732">Signal</keyword>
<dbReference type="GO" id="GO:0006457">
    <property type="term" value="P:protein folding"/>
    <property type="evidence" value="ECO:0007669"/>
    <property type="project" value="InterPro"/>
</dbReference>
<dbReference type="Proteomes" id="UP000007875">
    <property type="component" value="Unassembled WGS sequence"/>
</dbReference>
<dbReference type="InterPro" id="IPR013320">
    <property type="entry name" value="ConA-like_dom_sf"/>
</dbReference>
<dbReference type="AlphaFoldDB" id="H2ZFG1"/>
<protein>
    <recommendedName>
        <fullName evidence="19">Calnexin</fullName>
    </recommendedName>
</protein>
<reference evidence="17" key="3">
    <citation type="submission" date="2025-09" db="UniProtKB">
        <authorList>
            <consortium name="Ensembl"/>
        </authorList>
    </citation>
    <scope>IDENTIFICATION</scope>
</reference>
<dbReference type="SUPFAM" id="SSF49899">
    <property type="entry name" value="Concanavalin A-like lectins/glucanases"/>
    <property type="match status" value="1"/>
</dbReference>
<evidence type="ECO:0008006" key="19">
    <source>
        <dbReference type="Google" id="ProtNLM"/>
    </source>
</evidence>
<dbReference type="Ensembl" id="ENSCSAVT00000016508.1">
    <property type="protein sequence ID" value="ENSCSAVP00000016327.1"/>
    <property type="gene ID" value="ENSCSAVG00000009611.1"/>
</dbReference>
<keyword evidence="3" id="KW-0597">Phosphoprotein</keyword>
<dbReference type="GeneTree" id="ENSGT00950000182915"/>
<dbReference type="PANTHER" id="PTHR11073">
    <property type="entry name" value="CALRETICULIN AND CALNEXIN"/>
    <property type="match status" value="1"/>
</dbReference>
<dbReference type="SUPFAM" id="SSF63887">
    <property type="entry name" value="P-domain of calnexin/calreticulin"/>
    <property type="match status" value="1"/>
</dbReference>
<dbReference type="GO" id="GO:0005789">
    <property type="term" value="C:endoplasmic reticulum membrane"/>
    <property type="evidence" value="ECO:0007669"/>
    <property type="project" value="UniProtKB-SubCell"/>
</dbReference>
<feature type="transmembrane region" description="Helical" evidence="15">
    <location>
        <begin position="427"/>
        <end position="448"/>
    </location>
</feature>
<reference evidence="17" key="2">
    <citation type="submission" date="2025-08" db="UniProtKB">
        <authorList>
            <consortium name="Ensembl"/>
        </authorList>
    </citation>
    <scope>IDENTIFICATION</scope>
</reference>
<sequence length="472" mass="53374">GPEYITPLPNGNVFIAEPFDSDDALESWTQSLATKDGVDSLIAKYNGNWAIEPQTENALRGDTGLVLKGKAKHHAIAAELDKPFNFEGKPLVMQYEVNFQTGIECGGAYVKLLSYSKNMDLSEFHDKTPYTIMFGPDKCGEDYKLHFIFRHTNPKSGEIEEKHANKPLTDFKSYYTDKASHLYTLIVNPDNSFQVLIDQIEINSGNLLKDFNPPVVPPKEIEDKNDKKPEDWDERDSIPDPDAVKPEDWDESAPSTIVDPDAEMPDGWLEDEPLYIPDPDATMPEDWDEEMDGEWEAPKIDNTKCAEVAGCGPWEPPMIANPNYKGIWSAPQIPNPAYRGIWKPKMISNPDYFEDDLPYKMTPIGAVGFELWSMSEDIYFDNIIITDELSVAEDYAAKTWKLKKQIRAEKEPGLLQGLLSATEEKPWLWIIYILVVGLPAILLFTFCCGKKKSDPKKTDEPTPDDPHDSDEE</sequence>
<proteinExistence type="inferred from homology"/>
<keyword evidence="9 15" id="KW-1133">Transmembrane helix</keyword>
<evidence type="ECO:0000256" key="12">
    <source>
        <dbReference type="ARBA" id="ARBA00023157"/>
    </source>
</evidence>
<evidence type="ECO:0000256" key="10">
    <source>
        <dbReference type="ARBA" id="ARBA00022990"/>
    </source>
</evidence>
<dbReference type="OMA" id="LFWLKQY"/>
<reference evidence="18" key="1">
    <citation type="submission" date="2003-08" db="EMBL/GenBank/DDBJ databases">
        <authorList>
            <person name="Birren B."/>
            <person name="Nusbaum C."/>
            <person name="Abebe A."/>
            <person name="Abouelleil A."/>
            <person name="Adekoya E."/>
            <person name="Ait-zahra M."/>
            <person name="Allen N."/>
            <person name="Allen T."/>
            <person name="An P."/>
            <person name="Anderson M."/>
            <person name="Anderson S."/>
            <person name="Arachchi H."/>
            <person name="Armbruster J."/>
            <person name="Bachantsang P."/>
            <person name="Baldwin J."/>
            <person name="Barry A."/>
            <person name="Bayul T."/>
            <person name="Blitshsteyn B."/>
            <person name="Bloom T."/>
            <person name="Blye J."/>
            <person name="Boguslavskiy L."/>
            <person name="Borowsky M."/>
            <person name="Boukhgalter B."/>
            <person name="Brunache A."/>
            <person name="Butler J."/>
            <person name="Calixte N."/>
            <person name="Calvo S."/>
            <person name="Camarata J."/>
            <person name="Campo K."/>
            <person name="Chang J."/>
            <person name="Cheshatsang Y."/>
            <person name="Citroen M."/>
            <person name="Collymore A."/>
            <person name="Considine T."/>
            <person name="Cook A."/>
            <person name="Cooke P."/>
            <person name="Corum B."/>
            <person name="Cuomo C."/>
            <person name="David R."/>
            <person name="Dawoe T."/>
            <person name="Degray S."/>
            <person name="Dodge S."/>
            <person name="Dooley K."/>
            <person name="Dorje P."/>
            <person name="Dorjee K."/>
            <person name="Dorris L."/>
            <person name="Duffey N."/>
            <person name="Dupes A."/>
            <person name="Elkins T."/>
            <person name="Engels R."/>
            <person name="Erickson J."/>
            <person name="Farina A."/>
            <person name="Faro S."/>
            <person name="Ferreira P."/>
            <person name="Fischer H."/>
            <person name="Fitzgerald M."/>
            <person name="Foley K."/>
            <person name="Gage D."/>
            <person name="Galagan J."/>
            <person name="Gearin G."/>
            <person name="Gnerre S."/>
            <person name="Gnirke A."/>
            <person name="Goyette A."/>
            <person name="Graham J."/>
            <person name="Grandbois E."/>
            <person name="Gyaltsen K."/>
            <person name="Hafez N."/>
            <person name="Hagopian D."/>
            <person name="Hagos B."/>
            <person name="Hall J."/>
            <person name="Hatcher B."/>
            <person name="Heller A."/>
            <person name="Higgins H."/>
            <person name="Honan T."/>
            <person name="Horn A."/>
            <person name="Houde N."/>
            <person name="Hughes L."/>
            <person name="Hulme W."/>
            <person name="Husby E."/>
            <person name="Iliev I."/>
            <person name="Jaffe D."/>
            <person name="Jones C."/>
            <person name="Kamal M."/>
            <person name="Kamat A."/>
            <person name="Kamvysselis M."/>
            <person name="Karlsson E."/>
            <person name="Kells C."/>
            <person name="Kieu A."/>
            <person name="Kisner P."/>
            <person name="Kodira C."/>
            <person name="Kulbokas E."/>
            <person name="Labutti K."/>
            <person name="Lama D."/>
            <person name="Landers T."/>
            <person name="Leger J."/>
            <person name="Levine S."/>
            <person name="Lewis D."/>
            <person name="Lewis T."/>
            <person name="Lindblad-toh K."/>
            <person name="Liu X."/>
            <person name="Lokyitsang T."/>
            <person name="Lokyitsang Y."/>
            <person name="Lucien O."/>
            <person name="Lui A."/>
            <person name="Ma L.J."/>
            <person name="Mabbitt R."/>
            <person name="Macdonald J."/>
            <person name="Maclean C."/>
            <person name="Major J."/>
            <person name="Manning J."/>
            <person name="Marabella R."/>
            <person name="Maru K."/>
            <person name="Matthews C."/>
            <person name="Mauceli E."/>
            <person name="Mccarthy M."/>
            <person name="Mcdonough S."/>
            <person name="Mcghee T."/>
            <person name="Meldrim J."/>
            <person name="Meneus L."/>
            <person name="Mesirov J."/>
            <person name="Mihalev A."/>
            <person name="Mihova T."/>
            <person name="Mikkelsen T."/>
            <person name="Mlenga V."/>
            <person name="Moru K."/>
            <person name="Mozes J."/>
            <person name="Mulrain L."/>
            <person name="Munson G."/>
            <person name="Naylor J."/>
            <person name="Newes C."/>
            <person name="Nguyen C."/>
            <person name="Nguyen N."/>
            <person name="Nguyen T."/>
            <person name="Nicol R."/>
            <person name="Nielsen C."/>
            <person name="Nizzari M."/>
            <person name="Norbu C."/>
            <person name="Norbu N."/>
            <person name="O'donnell P."/>
            <person name="Okoawo O."/>
            <person name="O'leary S."/>
            <person name="Omotosho B."/>
            <person name="O'neill K."/>
            <person name="Osman S."/>
            <person name="Parker S."/>
            <person name="Perrin D."/>
            <person name="Phunkhang P."/>
            <person name="Piqani B."/>
            <person name="Purcell S."/>
            <person name="Rachupka T."/>
            <person name="Ramasamy U."/>
            <person name="Rameau R."/>
            <person name="Ray V."/>
            <person name="Raymond C."/>
            <person name="Retta R."/>
            <person name="Richardson S."/>
            <person name="Rise C."/>
            <person name="Rodriguez J."/>
            <person name="Rogers J."/>
            <person name="Rogov P."/>
            <person name="Rutman M."/>
            <person name="Schupbach R."/>
            <person name="Seaman C."/>
            <person name="Settipalli S."/>
            <person name="Sharpe T."/>
            <person name="Sheridan J."/>
            <person name="Sherpa N."/>
            <person name="Shi J."/>
            <person name="Smirnov S."/>
            <person name="Smith C."/>
            <person name="Sougnez C."/>
            <person name="Spencer B."/>
            <person name="Stalker J."/>
            <person name="Stange-thomann N."/>
            <person name="Stavropoulos S."/>
            <person name="Stetson K."/>
            <person name="Stone C."/>
            <person name="Stone S."/>
            <person name="Stubbs M."/>
            <person name="Talamas J."/>
            <person name="Tchuinga P."/>
            <person name="Tenzing P."/>
            <person name="Tesfaye S."/>
            <person name="Theodore J."/>
            <person name="Thoulutsang Y."/>
            <person name="Topham K."/>
            <person name="Towey S."/>
            <person name="Tsamla T."/>
            <person name="Tsomo N."/>
            <person name="Vallee D."/>
            <person name="Vassiliev H."/>
            <person name="Venkataraman V."/>
            <person name="Vinson J."/>
            <person name="Vo A."/>
            <person name="Wade C."/>
            <person name="Wang S."/>
            <person name="Wangchuk T."/>
            <person name="Wangdi T."/>
            <person name="Whittaker C."/>
            <person name="Wilkinson J."/>
            <person name="Wu Y."/>
            <person name="Wyman D."/>
            <person name="Yadav S."/>
            <person name="Yang S."/>
            <person name="Yang X."/>
            <person name="Yeager S."/>
            <person name="Yee E."/>
            <person name="Young G."/>
            <person name="Zainoun J."/>
            <person name="Zembeck L."/>
            <person name="Zimmer A."/>
            <person name="Zody M."/>
            <person name="Lander E."/>
        </authorList>
    </citation>
    <scope>NUCLEOTIDE SEQUENCE [LARGE SCALE GENOMIC DNA]</scope>
</reference>
<dbReference type="GO" id="GO:0036503">
    <property type="term" value="P:ERAD pathway"/>
    <property type="evidence" value="ECO:0007669"/>
    <property type="project" value="TreeGrafter"/>
</dbReference>
<dbReference type="InterPro" id="IPR001580">
    <property type="entry name" value="Calret/calnex"/>
</dbReference>
<evidence type="ECO:0000313" key="17">
    <source>
        <dbReference type="Ensembl" id="ENSCSAVP00000016327.1"/>
    </source>
</evidence>
<dbReference type="FunFam" id="2.60.120.200:FF:000430">
    <property type="entry name" value="Si:ch211-274f20.2"/>
    <property type="match status" value="1"/>
</dbReference>
<dbReference type="PRINTS" id="PR00626">
    <property type="entry name" value="CALRETICULIN"/>
</dbReference>
<keyword evidence="18" id="KW-1185">Reference proteome</keyword>
<keyword evidence="4 15" id="KW-0812">Transmembrane</keyword>
<organism evidence="17 18">
    <name type="scientific">Ciona savignyi</name>
    <name type="common">Pacific transparent sea squirt</name>
    <dbReference type="NCBI Taxonomy" id="51511"/>
    <lineage>
        <taxon>Eukaryota</taxon>
        <taxon>Metazoa</taxon>
        <taxon>Chordata</taxon>
        <taxon>Tunicata</taxon>
        <taxon>Ascidiacea</taxon>
        <taxon>Phlebobranchia</taxon>
        <taxon>Cionidae</taxon>
        <taxon>Ciona</taxon>
    </lineage>
</organism>
<evidence type="ECO:0000256" key="8">
    <source>
        <dbReference type="ARBA" id="ARBA00022837"/>
    </source>
</evidence>
<dbReference type="Pfam" id="PF00262">
    <property type="entry name" value="Calreticulin"/>
    <property type="match status" value="1"/>
</dbReference>
<evidence type="ECO:0000256" key="15">
    <source>
        <dbReference type="RuleBase" id="RU362126"/>
    </source>
</evidence>
<feature type="disulfide bond" evidence="14">
    <location>
        <begin position="105"/>
        <end position="139"/>
    </location>
</feature>
<evidence type="ECO:0000256" key="7">
    <source>
        <dbReference type="ARBA" id="ARBA00022824"/>
    </source>
</evidence>
<keyword evidence="11 15" id="KW-0472">Membrane</keyword>
<keyword evidence="10" id="KW-0007">Acetylation</keyword>
<dbReference type="STRING" id="51511.ENSCSAVP00000016327"/>
<dbReference type="HOGENOM" id="CLU_018224_2_0_1"/>
<evidence type="ECO:0000256" key="5">
    <source>
        <dbReference type="ARBA" id="ARBA00022729"/>
    </source>
</evidence>
<feature type="region of interest" description="Disordered" evidence="16">
    <location>
        <begin position="451"/>
        <end position="472"/>
    </location>
</feature>
<evidence type="ECO:0000256" key="2">
    <source>
        <dbReference type="ARBA" id="ARBA00010983"/>
    </source>
</evidence>
<evidence type="ECO:0000256" key="13">
    <source>
        <dbReference type="ARBA" id="ARBA00023186"/>
    </source>
</evidence>
<evidence type="ECO:0000256" key="6">
    <source>
        <dbReference type="ARBA" id="ARBA00022737"/>
    </source>
</evidence>
<dbReference type="Gene3D" id="2.60.120.200">
    <property type="match status" value="1"/>
</dbReference>
<dbReference type="FunFam" id="2.10.250.10:FF:000001">
    <property type="entry name" value="Calnexin homolog"/>
    <property type="match status" value="1"/>
</dbReference>
<evidence type="ECO:0000256" key="1">
    <source>
        <dbReference type="ARBA" id="ARBA00004115"/>
    </source>
</evidence>
<dbReference type="InterPro" id="IPR009033">
    <property type="entry name" value="Calreticulin/calnexin_P_dom_sf"/>
</dbReference>
<accession>H2ZFG1</accession>
<dbReference type="Gene3D" id="2.10.250.10">
    <property type="entry name" value="Calreticulin/calnexin, P domain"/>
    <property type="match status" value="1"/>
</dbReference>
<keyword evidence="6" id="KW-0677">Repeat</keyword>
<dbReference type="GO" id="GO:0051082">
    <property type="term" value="F:unfolded protein binding"/>
    <property type="evidence" value="ECO:0007669"/>
    <property type="project" value="InterPro"/>
</dbReference>
<keyword evidence="8" id="KW-0106">Calcium</keyword>
<keyword evidence="7 15" id="KW-0256">Endoplasmic reticulum</keyword>
<evidence type="ECO:0000256" key="11">
    <source>
        <dbReference type="ARBA" id="ARBA00023136"/>
    </source>
</evidence>
<feature type="compositionally biased region" description="Basic and acidic residues" evidence="16">
    <location>
        <begin position="219"/>
        <end position="247"/>
    </location>
</feature>
<comment type="similarity">
    <text evidence="2 15">Belongs to the calreticulin family.</text>
</comment>
<evidence type="ECO:0000256" key="16">
    <source>
        <dbReference type="SAM" id="MobiDB-lite"/>
    </source>
</evidence>
<keyword evidence="12 14" id="KW-1015">Disulfide bond</keyword>
<dbReference type="GO" id="GO:0005509">
    <property type="term" value="F:calcium ion binding"/>
    <property type="evidence" value="ECO:0007669"/>
    <property type="project" value="InterPro"/>
</dbReference>
<evidence type="ECO:0000256" key="3">
    <source>
        <dbReference type="ARBA" id="ARBA00022553"/>
    </source>
</evidence>
<dbReference type="eggNOG" id="KOG0675">
    <property type="taxonomic scope" value="Eukaryota"/>
</dbReference>
<feature type="compositionally biased region" description="Basic and acidic residues" evidence="16">
    <location>
        <begin position="451"/>
        <end position="466"/>
    </location>
</feature>
<dbReference type="InterPro" id="IPR018124">
    <property type="entry name" value="Calret/calnex_CS"/>
</dbReference>
<evidence type="ECO:0000256" key="4">
    <source>
        <dbReference type="ARBA" id="ARBA00022692"/>
    </source>
</evidence>
<dbReference type="PROSITE" id="PS00804">
    <property type="entry name" value="CALRETICULIN_2"/>
    <property type="match status" value="1"/>
</dbReference>
<feature type="region of interest" description="Disordered" evidence="16">
    <location>
        <begin position="207"/>
        <end position="265"/>
    </location>
</feature>
<evidence type="ECO:0000313" key="18">
    <source>
        <dbReference type="Proteomes" id="UP000007875"/>
    </source>
</evidence>